<name>A0A919L737_9ACTN</name>
<dbReference type="InterPro" id="IPR007061">
    <property type="entry name" value="MST-like"/>
</dbReference>
<dbReference type="AlphaFoldDB" id="A0A919L737"/>
<dbReference type="EMBL" id="BNCD01000022">
    <property type="protein sequence ID" value="GHH86353.1"/>
    <property type="molecule type" value="Genomic_DNA"/>
</dbReference>
<organism evidence="1 2">
    <name type="scientific">Streptomyces sulfonofaciens</name>
    <dbReference type="NCBI Taxonomy" id="68272"/>
    <lineage>
        <taxon>Bacteria</taxon>
        <taxon>Bacillati</taxon>
        <taxon>Actinomycetota</taxon>
        <taxon>Actinomycetes</taxon>
        <taxon>Kitasatosporales</taxon>
        <taxon>Streptomycetaceae</taxon>
        <taxon>Streptomyces</taxon>
    </lineage>
</organism>
<reference evidence="1" key="2">
    <citation type="submission" date="2020-09" db="EMBL/GenBank/DDBJ databases">
        <authorList>
            <person name="Sun Q."/>
            <person name="Ohkuma M."/>
        </authorList>
    </citation>
    <scope>NUCLEOTIDE SEQUENCE</scope>
    <source>
        <strain evidence="1">JCM 5069</strain>
    </source>
</reference>
<evidence type="ECO:0008006" key="3">
    <source>
        <dbReference type="Google" id="ProtNLM"/>
    </source>
</evidence>
<gene>
    <name evidence="1" type="ORF">GCM10018793_57900</name>
</gene>
<proteinExistence type="predicted"/>
<comment type="caution">
    <text evidence="1">The sequence shown here is derived from an EMBL/GenBank/DDBJ whole genome shotgun (WGS) entry which is preliminary data.</text>
</comment>
<keyword evidence="2" id="KW-1185">Reference proteome</keyword>
<dbReference type="Pfam" id="PF04978">
    <property type="entry name" value="MST"/>
    <property type="match status" value="1"/>
</dbReference>
<dbReference type="Proteomes" id="UP000603708">
    <property type="component" value="Unassembled WGS sequence"/>
</dbReference>
<dbReference type="Gene3D" id="1.20.120.450">
    <property type="entry name" value="dinb family like domain"/>
    <property type="match status" value="1"/>
</dbReference>
<accession>A0A919L737</accession>
<reference evidence="1" key="1">
    <citation type="journal article" date="2014" name="Int. J. Syst. Evol. Microbiol.">
        <title>Complete genome sequence of Corynebacterium casei LMG S-19264T (=DSM 44701T), isolated from a smear-ripened cheese.</title>
        <authorList>
            <consortium name="US DOE Joint Genome Institute (JGI-PGF)"/>
            <person name="Walter F."/>
            <person name="Albersmeier A."/>
            <person name="Kalinowski J."/>
            <person name="Ruckert C."/>
        </authorList>
    </citation>
    <scope>NUCLEOTIDE SEQUENCE</scope>
    <source>
        <strain evidence="1">JCM 5069</strain>
    </source>
</reference>
<sequence length="214" mass="24303">MAGGKLPGMIETSPKADLLRYLQDGRDALVWKLDGLSEYDVRRPLTATGTNLLGLVKHITGVELGYFGDTFGRPFFDEEPPPWWYTEDTEPNSDMWATADESREDIVELYHQAWHHSDGTIATLALDAIGRVPWWPEERREVTLHHILVRVISDTQRHAGHADIVRELIDGSVGYLAAKDNMPPGDQTWWKNHRRRLERVAREAAGDSARSPKL</sequence>
<dbReference type="InterPro" id="IPR034660">
    <property type="entry name" value="DinB/YfiT-like"/>
</dbReference>
<protein>
    <recommendedName>
        <fullName evidence="3">DinB family protein</fullName>
    </recommendedName>
</protein>
<evidence type="ECO:0000313" key="2">
    <source>
        <dbReference type="Proteomes" id="UP000603708"/>
    </source>
</evidence>
<evidence type="ECO:0000313" key="1">
    <source>
        <dbReference type="EMBL" id="GHH86353.1"/>
    </source>
</evidence>
<dbReference type="SUPFAM" id="SSF109854">
    <property type="entry name" value="DinB/YfiT-like putative metalloenzymes"/>
    <property type="match status" value="1"/>
</dbReference>